<sequence>MSNRRTQILDTALALAFDGGPNAVTTVAIAQCLGLTQPAIYRHFRSKADLWRAITDRLGGEIAANIDAATTLEAPAIDRLRALVLGHLALVSRTPALPEIMVARDSDDEKAAMRAAMREHILAFQAALVQLCAEAQSEDALRGNISPNDLATLLMGVLQSLVLRLLLNRDPTKLLDEGERLLSLQISAFARESEA</sequence>
<dbReference type="SUPFAM" id="SSF46689">
    <property type="entry name" value="Homeodomain-like"/>
    <property type="match status" value="1"/>
</dbReference>
<protein>
    <submittedName>
        <fullName evidence="6">Nucleoid occlusion factor SlmA</fullName>
    </submittedName>
</protein>
<evidence type="ECO:0000256" key="1">
    <source>
        <dbReference type="ARBA" id="ARBA00023015"/>
    </source>
</evidence>
<keyword evidence="2 4" id="KW-0238">DNA-binding</keyword>
<evidence type="ECO:0000313" key="7">
    <source>
        <dbReference type="Proteomes" id="UP000617355"/>
    </source>
</evidence>
<accession>A0ABQ1QKB2</accession>
<dbReference type="Pfam" id="PF00440">
    <property type="entry name" value="TetR_N"/>
    <property type="match status" value="1"/>
</dbReference>
<comment type="caution">
    <text evidence="6">The sequence shown here is derived from an EMBL/GenBank/DDBJ whole genome shotgun (WGS) entry which is preliminary data.</text>
</comment>
<dbReference type="PANTHER" id="PTHR30055">
    <property type="entry name" value="HTH-TYPE TRANSCRIPTIONAL REGULATOR RUTR"/>
    <property type="match status" value="1"/>
</dbReference>
<keyword evidence="1" id="KW-0805">Transcription regulation</keyword>
<dbReference type="InterPro" id="IPR001647">
    <property type="entry name" value="HTH_TetR"/>
</dbReference>
<dbReference type="PROSITE" id="PS01081">
    <property type="entry name" value="HTH_TETR_1"/>
    <property type="match status" value="1"/>
</dbReference>
<evidence type="ECO:0000259" key="5">
    <source>
        <dbReference type="PROSITE" id="PS50977"/>
    </source>
</evidence>
<dbReference type="Proteomes" id="UP000617355">
    <property type="component" value="Unassembled WGS sequence"/>
</dbReference>
<reference evidence="7" key="1">
    <citation type="journal article" date="2019" name="Int. J. Syst. Evol. Microbiol.">
        <title>The Global Catalogue of Microorganisms (GCM) 10K type strain sequencing project: providing services to taxonomists for standard genome sequencing and annotation.</title>
        <authorList>
            <consortium name="The Broad Institute Genomics Platform"/>
            <consortium name="The Broad Institute Genome Sequencing Center for Infectious Disease"/>
            <person name="Wu L."/>
            <person name="Ma J."/>
        </authorList>
    </citation>
    <scope>NUCLEOTIDE SEQUENCE [LARGE SCALE GENOMIC DNA]</scope>
    <source>
        <strain evidence="7">CGMCC 1.12922</strain>
    </source>
</reference>
<dbReference type="InterPro" id="IPR009057">
    <property type="entry name" value="Homeodomain-like_sf"/>
</dbReference>
<keyword evidence="7" id="KW-1185">Reference proteome</keyword>
<dbReference type="EMBL" id="BMGI01000001">
    <property type="protein sequence ID" value="GGD28975.1"/>
    <property type="molecule type" value="Genomic_DNA"/>
</dbReference>
<dbReference type="PANTHER" id="PTHR30055:SF240">
    <property type="entry name" value="HTH-TYPE TRANSCRIPTIONAL REGULATOR ACRR"/>
    <property type="match status" value="1"/>
</dbReference>
<dbReference type="RefSeq" id="WP_188526615.1">
    <property type="nucleotide sequence ID" value="NZ_BMGI01000001.1"/>
</dbReference>
<dbReference type="PROSITE" id="PS50977">
    <property type="entry name" value="HTH_TETR_2"/>
    <property type="match status" value="1"/>
</dbReference>
<evidence type="ECO:0000313" key="6">
    <source>
        <dbReference type="EMBL" id="GGD28975.1"/>
    </source>
</evidence>
<dbReference type="SUPFAM" id="SSF48498">
    <property type="entry name" value="Tetracyclin repressor-like, C-terminal domain"/>
    <property type="match status" value="1"/>
</dbReference>
<dbReference type="InterPro" id="IPR050109">
    <property type="entry name" value="HTH-type_TetR-like_transc_reg"/>
</dbReference>
<dbReference type="Gene3D" id="1.10.357.10">
    <property type="entry name" value="Tetracycline Repressor, domain 2"/>
    <property type="match status" value="1"/>
</dbReference>
<name>A0ABQ1QKB2_9RHOB</name>
<dbReference type="InterPro" id="IPR023772">
    <property type="entry name" value="DNA-bd_HTH_TetR-type_CS"/>
</dbReference>
<proteinExistence type="predicted"/>
<keyword evidence="3" id="KW-0804">Transcription</keyword>
<organism evidence="6 7">
    <name type="scientific">Sinisalibacter lacisalsi</name>
    <dbReference type="NCBI Taxonomy" id="1526570"/>
    <lineage>
        <taxon>Bacteria</taxon>
        <taxon>Pseudomonadati</taxon>
        <taxon>Pseudomonadota</taxon>
        <taxon>Alphaproteobacteria</taxon>
        <taxon>Rhodobacterales</taxon>
        <taxon>Roseobacteraceae</taxon>
        <taxon>Sinisalibacter</taxon>
    </lineage>
</organism>
<dbReference type="PRINTS" id="PR00455">
    <property type="entry name" value="HTHTETR"/>
</dbReference>
<evidence type="ECO:0000256" key="4">
    <source>
        <dbReference type="PROSITE-ProRule" id="PRU00335"/>
    </source>
</evidence>
<dbReference type="Pfam" id="PF16925">
    <property type="entry name" value="TetR_C_13"/>
    <property type="match status" value="1"/>
</dbReference>
<evidence type="ECO:0000256" key="2">
    <source>
        <dbReference type="ARBA" id="ARBA00023125"/>
    </source>
</evidence>
<dbReference type="InterPro" id="IPR036271">
    <property type="entry name" value="Tet_transcr_reg_TetR-rel_C_sf"/>
</dbReference>
<dbReference type="InterPro" id="IPR011075">
    <property type="entry name" value="TetR_C"/>
</dbReference>
<gene>
    <name evidence="6" type="primary">slmA</name>
    <name evidence="6" type="ORF">GCM10011358_11360</name>
</gene>
<evidence type="ECO:0000256" key="3">
    <source>
        <dbReference type="ARBA" id="ARBA00023163"/>
    </source>
</evidence>
<feature type="DNA-binding region" description="H-T-H motif" evidence="4">
    <location>
        <begin position="25"/>
        <end position="44"/>
    </location>
</feature>
<feature type="domain" description="HTH tetR-type" evidence="5">
    <location>
        <begin position="2"/>
        <end position="62"/>
    </location>
</feature>